<reference evidence="2" key="1">
    <citation type="submission" date="2016-10" db="EMBL/GenBank/DDBJ databases">
        <title>Sequence of Gallionella enrichment culture.</title>
        <authorList>
            <person name="Poehlein A."/>
            <person name="Muehling M."/>
            <person name="Daniel R."/>
        </authorList>
    </citation>
    <scope>NUCLEOTIDE SEQUENCE</scope>
</reference>
<feature type="transmembrane region" description="Helical" evidence="1">
    <location>
        <begin position="61"/>
        <end position="80"/>
    </location>
</feature>
<dbReference type="AlphaFoldDB" id="A0A1J5RCK3"/>
<feature type="transmembrane region" description="Helical" evidence="1">
    <location>
        <begin position="171"/>
        <end position="192"/>
    </location>
</feature>
<evidence type="ECO:0008006" key="3">
    <source>
        <dbReference type="Google" id="ProtNLM"/>
    </source>
</evidence>
<gene>
    <name evidence="2" type="ORF">GALL_242050</name>
</gene>
<name>A0A1J5RCK3_9ZZZZ</name>
<proteinExistence type="predicted"/>
<keyword evidence="1" id="KW-0812">Transmembrane</keyword>
<feature type="transmembrane region" description="Helical" evidence="1">
    <location>
        <begin position="101"/>
        <end position="123"/>
    </location>
</feature>
<protein>
    <recommendedName>
        <fullName evidence="3">Zinc transporter ZupT</fullName>
    </recommendedName>
</protein>
<organism evidence="2">
    <name type="scientific">mine drainage metagenome</name>
    <dbReference type="NCBI Taxonomy" id="410659"/>
    <lineage>
        <taxon>unclassified sequences</taxon>
        <taxon>metagenomes</taxon>
        <taxon>ecological metagenomes</taxon>
    </lineage>
</organism>
<evidence type="ECO:0000313" key="2">
    <source>
        <dbReference type="EMBL" id="OIQ93822.1"/>
    </source>
</evidence>
<sequence length="225" mass="23043">MSLHLLELPIVMAVAELAGALAYTLTRSDLKRIVLACFGLGFAWFIVVADVMPDALENNPAGWLPLGLGAVAAAALMFKAGRQGSVAGRAGALGGMALHNLCEGIVLAAAGPVLSPLVVLGAIGHKLPEGIVVFSLADGLSTARRWALAVAFSVLIPLGTQVVFPEPLRQPVLAFAAGVLFVVLSKILLLTVGPLARAREQGLLLPRMASSAAGMVLAGLTCLVV</sequence>
<feature type="transmembrane region" description="Helical" evidence="1">
    <location>
        <begin position="6"/>
        <end position="26"/>
    </location>
</feature>
<feature type="transmembrane region" description="Helical" evidence="1">
    <location>
        <begin position="143"/>
        <end position="164"/>
    </location>
</feature>
<evidence type="ECO:0000256" key="1">
    <source>
        <dbReference type="SAM" id="Phobius"/>
    </source>
</evidence>
<accession>A0A1J5RCK3</accession>
<keyword evidence="1" id="KW-0472">Membrane</keyword>
<keyword evidence="1" id="KW-1133">Transmembrane helix</keyword>
<feature type="transmembrane region" description="Helical" evidence="1">
    <location>
        <begin position="33"/>
        <end position="49"/>
    </location>
</feature>
<comment type="caution">
    <text evidence="2">The sequence shown here is derived from an EMBL/GenBank/DDBJ whole genome shotgun (WGS) entry which is preliminary data.</text>
</comment>
<dbReference type="EMBL" id="MLJW01000199">
    <property type="protein sequence ID" value="OIQ93822.1"/>
    <property type="molecule type" value="Genomic_DNA"/>
</dbReference>